<proteinExistence type="predicted"/>
<sequence>MIKDEFILKNTYIFLGVRNCDRIRTLGRVTHLQLVTIDMHITKGHTILYMDYAIQPENWDIMQATCGRKSFDYLDWDAILGLIRVLKIF</sequence>
<protein>
    <submittedName>
        <fullName evidence="2">Protein kinase domain-containing protein</fullName>
    </submittedName>
</protein>
<dbReference type="AlphaFoldDB" id="A0A0N5AVS0"/>
<dbReference type="Proteomes" id="UP000046393">
    <property type="component" value="Unplaced"/>
</dbReference>
<accession>A0A0N5AVS0</accession>
<reference evidence="2" key="1">
    <citation type="submission" date="2017-02" db="UniProtKB">
        <authorList>
            <consortium name="WormBaseParasite"/>
        </authorList>
    </citation>
    <scope>IDENTIFICATION</scope>
</reference>
<organism evidence="1 2">
    <name type="scientific">Syphacia muris</name>
    <dbReference type="NCBI Taxonomy" id="451379"/>
    <lineage>
        <taxon>Eukaryota</taxon>
        <taxon>Metazoa</taxon>
        <taxon>Ecdysozoa</taxon>
        <taxon>Nematoda</taxon>
        <taxon>Chromadorea</taxon>
        <taxon>Rhabditida</taxon>
        <taxon>Spirurina</taxon>
        <taxon>Oxyuridomorpha</taxon>
        <taxon>Oxyuroidea</taxon>
        <taxon>Oxyuridae</taxon>
        <taxon>Syphacia</taxon>
    </lineage>
</organism>
<keyword evidence="1" id="KW-1185">Reference proteome</keyword>
<dbReference type="WBParaSite" id="SMUV_0000899601-mRNA-1">
    <property type="protein sequence ID" value="SMUV_0000899601-mRNA-1"/>
    <property type="gene ID" value="SMUV_0000899601"/>
</dbReference>
<evidence type="ECO:0000313" key="2">
    <source>
        <dbReference type="WBParaSite" id="SMUV_0000899601-mRNA-1"/>
    </source>
</evidence>
<evidence type="ECO:0000313" key="1">
    <source>
        <dbReference type="Proteomes" id="UP000046393"/>
    </source>
</evidence>
<name>A0A0N5AVS0_9BILA</name>